<name>Q0FLI5_SALBH</name>
<protein>
    <submittedName>
        <fullName evidence="1">Uncharacterized protein</fullName>
    </submittedName>
</protein>
<dbReference type="RefSeq" id="WP_007799734.1">
    <property type="nucleotide sequence ID" value="NZ_DS022276.1"/>
</dbReference>
<dbReference type="eggNOG" id="ENOG5032MUW">
    <property type="taxonomic scope" value="Bacteria"/>
</dbReference>
<keyword evidence="2" id="KW-1185">Reference proteome</keyword>
<evidence type="ECO:0000313" key="1">
    <source>
        <dbReference type="EMBL" id="EAU45113.1"/>
    </source>
</evidence>
<accession>Q0FLI5</accession>
<dbReference type="HOGENOM" id="CLU_1904591_0_0_5"/>
<dbReference type="AlphaFoldDB" id="Q0FLI5"/>
<dbReference type="Proteomes" id="UP000006230">
    <property type="component" value="Unassembled WGS sequence"/>
</dbReference>
<reference evidence="1 2" key="1">
    <citation type="journal article" date="2010" name="J. Bacteriol.">
        <title>Genome sequences of Pelagibaca bermudensis HTCC2601T and Maritimibacter alkaliphilus HTCC2654T, the type strains of two marine Roseobacter genera.</title>
        <authorList>
            <person name="Thrash J.C."/>
            <person name="Cho J.C."/>
            <person name="Ferriera S."/>
            <person name="Johnson J."/>
            <person name="Vergin K.L."/>
            <person name="Giovannoni S.J."/>
        </authorList>
    </citation>
    <scope>NUCLEOTIDE SEQUENCE [LARGE SCALE GENOMIC DNA]</scope>
    <source>
        <strain evidence="2">DSM 26914 / JCM 13377 / KCTC 12554 / HTCC2601</strain>
    </source>
</reference>
<sequence>MSEQENWKWWVGHDDERFHTECETREEAVYIATEEQEGGHIVEAMKPANIEISRFFDAHLFVESAEDDAAECHGDPEGDILVFDLKPEVRADLEKMVRAAMDAWQEKHSLTFTGFQFAASRNHEYVPAKAESE</sequence>
<dbReference type="EMBL" id="AATQ01000032">
    <property type="protein sequence ID" value="EAU45113.1"/>
    <property type="molecule type" value="Genomic_DNA"/>
</dbReference>
<gene>
    <name evidence="1" type="ORF">R2601_23041</name>
</gene>
<dbReference type="OrthoDB" id="8447973at2"/>
<evidence type="ECO:0000313" key="2">
    <source>
        <dbReference type="Proteomes" id="UP000006230"/>
    </source>
</evidence>
<dbReference type="STRING" id="314265.R2601_23041"/>
<proteinExistence type="predicted"/>
<organism evidence="1 2">
    <name type="scientific">Salipiger bermudensis (strain DSM 26914 / JCM 13377 / KCTC 12554 / HTCC2601)</name>
    <name type="common">Pelagibaca bermudensis</name>
    <dbReference type="NCBI Taxonomy" id="314265"/>
    <lineage>
        <taxon>Bacteria</taxon>
        <taxon>Pseudomonadati</taxon>
        <taxon>Pseudomonadota</taxon>
        <taxon>Alphaproteobacteria</taxon>
        <taxon>Rhodobacterales</taxon>
        <taxon>Roseobacteraceae</taxon>
        <taxon>Salipiger</taxon>
    </lineage>
</organism>
<comment type="caution">
    <text evidence="1">The sequence shown here is derived from an EMBL/GenBank/DDBJ whole genome shotgun (WGS) entry which is preliminary data.</text>
</comment>